<evidence type="ECO:0000313" key="2">
    <source>
        <dbReference type="EMBL" id="MCP9611463.1"/>
    </source>
</evidence>
<keyword evidence="1" id="KW-0732">Signal</keyword>
<dbReference type="EMBL" id="JANDHW010000004">
    <property type="protein sequence ID" value="MCP9611463.1"/>
    <property type="molecule type" value="Genomic_DNA"/>
</dbReference>
<sequence>MGKILNLPLCFFAILIASVVFQACGDVGCMDNRSSIPYITFYSQQSPTQSVVIDSLSVYGIGQRDDSLLFDTITAKSLLLPLRNDKDTTRYVLRYDQKNIHPAYKRDTLTLVYHSYIYFASAECGAMFNYIIDSLGYTTYQIVSAELLTKDVRNQSVENIKLYFRTNE</sequence>
<dbReference type="Proteomes" id="UP001205603">
    <property type="component" value="Unassembled WGS sequence"/>
</dbReference>
<protein>
    <submittedName>
        <fullName evidence="2">DUF6452 family protein</fullName>
    </submittedName>
</protein>
<comment type="caution">
    <text evidence="2">The sequence shown here is derived from an EMBL/GenBank/DDBJ whole genome shotgun (WGS) entry which is preliminary data.</text>
</comment>
<name>A0ABT1MFP7_9BACT</name>
<reference evidence="2 3" key="1">
    <citation type="submission" date="2022-07" db="EMBL/GenBank/DDBJ databases">
        <title>Fecal culturing of patients with breast cancer.</title>
        <authorList>
            <person name="Teng N.M.Y."/>
            <person name="Kiu R."/>
            <person name="Evans R."/>
            <person name="Baker D.J."/>
            <person name="Zenner C."/>
            <person name="Robinson S.D."/>
            <person name="Hall L.J."/>
        </authorList>
    </citation>
    <scope>NUCLEOTIDE SEQUENCE [LARGE SCALE GENOMIC DNA]</scope>
    <source>
        <strain evidence="2 3">LH1063</strain>
    </source>
</reference>
<evidence type="ECO:0000256" key="1">
    <source>
        <dbReference type="SAM" id="SignalP"/>
    </source>
</evidence>
<dbReference type="Pfam" id="PF20050">
    <property type="entry name" value="DUF6452"/>
    <property type="match status" value="1"/>
</dbReference>
<dbReference type="PROSITE" id="PS51257">
    <property type="entry name" value="PROKAR_LIPOPROTEIN"/>
    <property type="match status" value="1"/>
</dbReference>
<gene>
    <name evidence="2" type="ORF">NMU02_05095</name>
</gene>
<organism evidence="2 3">
    <name type="scientific">Coprobacter tertius</name>
    <dbReference type="NCBI Taxonomy" id="2944915"/>
    <lineage>
        <taxon>Bacteria</taxon>
        <taxon>Pseudomonadati</taxon>
        <taxon>Bacteroidota</taxon>
        <taxon>Bacteroidia</taxon>
        <taxon>Bacteroidales</taxon>
        <taxon>Barnesiellaceae</taxon>
        <taxon>Coprobacter</taxon>
    </lineage>
</organism>
<feature type="signal peptide" evidence="1">
    <location>
        <begin position="1"/>
        <end position="22"/>
    </location>
</feature>
<feature type="chain" id="PRO_5047490021" evidence="1">
    <location>
        <begin position="23"/>
        <end position="168"/>
    </location>
</feature>
<proteinExistence type="predicted"/>
<dbReference type="InterPro" id="IPR045607">
    <property type="entry name" value="DUF6452"/>
</dbReference>
<dbReference type="RefSeq" id="WP_255026279.1">
    <property type="nucleotide sequence ID" value="NZ_JANDHW010000004.1"/>
</dbReference>
<evidence type="ECO:0000313" key="3">
    <source>
        <dbReference type="Proteomes" id="UP001205603"/>
    </source>
</evidence>
<accession>A0ABT1MFP7</accession>
<keyword evidence="3" id="KW-1185">Reference proteome</keyword>